<keyword evidence="9" id="KW-0902">Two-component regulatory system</keyword>
<dbReference type="InterPro" id="IPR043150">
    <property type="entry name" value="Phytochrome_PHY_sf"/>
</dbReference>
<proteinExistence type="predicted"/>
<evidence type="ECO:0000256" key="10">
    <source>
        <dbReference type="ARBA" id="ARBA00023170"/>
    </source>
</evidence>
<dbReference type="Pfam" id="PF08446">
    <property type="entry name" value="PAS_2"/>
    <property type="match status" value="1"/>
</dbReference>
<keyword evidence="1" id="KW-0600">Photoreceptor protein</keyword>
<evidence type="ECO:0000256" key="1">
    <source>
        <dbReference type="ARBA" id="ARBA00022543"/>
    </source>
</evidence>
<dbReference type="Gene3D" id="3.30.450.20">
    <property type="entry name" value="PAS domain"/>
    <property type="match status" value="1"/>
</dbReference>
<organism evidence="12 13">
    <name type="scientific">Chitinophaga pollutisoli</name>
    <dbReference type="NCBI Taxonomy" id="3133966"/>
    <lineage>
        <taxon>Bacteria</taxon>
        <taxon>Pseudomonadati</taxon>
        <taxon>Bacteroidota</taxon>
        <taxon>Chitinophagia</taxon>
        <taxon>Chitinophagales</taxon>
        <taxon>Chitinophagaceae</taxon>
        <taxon>Chitinophaga</taxon>
    </lineage>
</organism>
<evidence type="ECO:0000313" key="12">
    <source>
        <dbReference type="EMBL" id="WZN43007.1"/>
    </source>
</evidence>
<keyword evidence="13" id="KW-1185">Reference proteome</keyword>
<evidence type="ECO:0000259" key="11">
    <source>
        <dbReference type="PROSITE" id="PS50046"/>
    </source>
</evidence>
<sequence length="505" mass="57765">MSQYSKYDSEFCGNIPIHIINTVQTYAVLVVLDHQLVIRQVSENVDVIFGKNARELIDISLQELTSEAFAEQIAGLRENNGGQRFTTNWDGHYVIAHFQPELILLEIETGIAAREGATFMEHFRDMRETIHRIDTANDVQSVCTVAADELKKVSGFDKVMIYAFDKDWNGHVMAEAREEEMEAYLRFTFPASDIPKPARDIYKNNPYRFIPDRDFEPVKLYPVINPVTHAFLDMSDCNVRAVAAVHVEYLKNMKVGASMSVRLMINGELWGLIACHHRTARVIDHQLCTKLELLSTIISARINTLQLQGYFDYNSRLNNCYTQVIANIYKNDKLSDGLAAGDGAPILMNMLQATGMAVIMNREVRFWGTVPSKSEIEDLTLWLHLKDGRRVFHTDSLAAAYEISASLAEIASGLLAIPIQAQQDEYILLFRNEHIQTTRWGGNPEERIFFDKDPQIYHPRHSFKLWQEHVKGYSSPWRPEEIQAAENLRSFIFAFLSPTQDNRDI</sequence>
<evidence type="ECO:0000313" key="13">
    <source>
        <dbReference type="Proteomes" id="UP001485459"/>
    </source>
</evidence>
<dbReference type="InterPro" id="IPR013515">
    <property type="entry name" value="Phytochrome_cen-reg"/>
</dbReference>
<keyword evidence="8" id="KW-0157">Chromophore</keyword>
<evidence type="ECO:0000256" key="2">
    <source>
        <dbReference type="ARBA" id="ARBA00022553"/>
    </source>
</evidence>
<dbReference type="Gene3D" id="3.30.450.40">
    <property type="match status" value="1"/>
</dbReference>
<dbReference type="Proteomes" id="UP001485459">
    <property type="component" value="Chromosome"/>
</dbReference>
<keyword evidence="5" id="KW-0547">Nucleotide-binding</keyword>
<evidence type="ECO:0000256" key="7">
    <source>
        <dbReference type="ARBA" id="ARBA00022840"/>
    </source>
</evidence>
<dbReference type="SUPFAM" id="SSF55785">
    <property type="entry name" value="PYP-like sensor domain (PAS domain)"/>
    <property type="match status" value="1"/>
</dbReference>
<name>A0ABZ2YTU6_9BACT</name>
<dbReference type="Pfam" id="PF00360">
    <property type="entry name" value="PHY"/>
    <property type="match status" value="1"/>
</dbReference>
<keyword evidence="7" id="KW-0067">ATP-binding</keyword>
<dbReference type="SMART" id="SM00065">
    <property type="entry name" value="GAF"/>
    <property type="match status" value="1"/>
</dbReference>
<dbReference type="InterPro" id="IPR001294">
    <property type="entry name" value="Phytochrome"/>
</dbReference>
<evidence type="ECO:0000256" key="9">
    <source>
        <dbReference type="ARBA" id="ARBA00023012"/>
    </source>
</evidence>
<reference evidence="13" key="1">
    <citation type="submission" date="2024-03" db="EMBL/GenBank/DDBJ databases">
        <title>Chitinophaga horti sp. nov., isolated from garden soil.</title>
        <authorList>
            <person name="Lee D.S."/>
            <person name="Han D.M."/>
            <person name="Baek J.H."/>
            <person name="Choi D.G."/>
            <person name="Jeon J.H."/>
            <person name="Jeon C.O."/>
        </authorList>
    </citation>
    <scope>NUCLEOTIDE SEQUENCE [LARGE SCALE GENOMIC DNA]</scope>
    <source>
        <strain evidence="13">GPA1</strain>
    </source>
</reference>
<keyword evidence="2" id="KW-0597">Phosphoprotein</keyword>
<keyword evidence="6" id="KW-0418">Kinase</keyword>
<dbReference type="PRINTS" id="PR01033">
    <property type="entry name" value="PHYTOCHROME"/>
</dbReference>
<dbReference type="RefSeq" id="WP_341837829.1">
    <property type="nucleotide sequence ID" value="NZ_CP149822.1"/>
</dbReference>
<dbReference type="InterPro" id="IPR035965">
    <property type="entry name" value="PAS-like_dom_sf"/>
</dbReference>
<dbReference type="Pfam" id="PF01590">
    <property type="entry name" value="GAF"/>
    <property type="match status" value="1"/>
</dbReference>
<protein>
    <submittedName>
        <fullName evidence="12">GAF domain-containing protein</fullName>
    </submittedName>
</protein>
<dbReference type="EMBL" id="CP149822">
    <property type="protein sequence ID" value="WZN43007.1"/>
    <property type="molecule type" value="Genomic_DNA"/>
</dbReference>
<evidence type="ECO:0000256" key="5">
    <source>
        <dbReference type="ARBA" id="ARBA00022741"/>
    </source>
</evidence>
<dbReference type="PANTHER" id="PTHR43065:SF10">
    <property type="entry name" value="PEROXIDE STRESS-ACTIVATED HISTIDINE KINASE MAK3"/>
    <property type="match status" value="1"/>
</dbReference>
<dbReference type="InterPro" id="IPR016132">
    <property type="entry name" value="Phyto_chromo_attachment"/>
</dbReference>
<dbReference type="PANTHER" id="PTHR43065">
    <property type="entry name" value="SENSOR HISTIDINE KINASE"/>
    <property type="match status" value="1"/>
</dbReference>
<evidence type="ECO:0000256" key="3">
    <source>
        <dbReference type="ARBA" id="ARBA00022606"/>
    </source>
</evidence>
<evidence type="ECO:0000256" key="4">
    <source>
        <dbReference type="ARBA" id="ARBA00022679"/>
    </source>
</evidence>
<keyword evidence="3" id="KW-0716">Sensory transduction</keyword>
<dbReference type="PROSITE" id="PS50046">
    <property type="entry name" value="PHYTOCHROME_2"/>
    <property type="match status" value="1"/>
</dbReference>
<dbReference type="InterPro" id="IPR013654">
    <property type="entry name" value="PAS_2"/>
</dbReference>
<dbReference type="InterPro" id="IPR029016">
    <property type="entry name" value="GAF-like_dom_sf"/>
</dbReference>
<keyword evidence="4" id="KW-0808">Transferase</keyword>
<feature type="domain" description="Phytochrome chromophore attachment site" evidence="11">
    <location>
        <begin position="138"/>
        <end position="300"/>
    </location>
</feature>
<evidence type="ECO:0000256" key="6">
    <source>
        <dbReference type="ARBA" id="ARBA00022777"/>
    </source>
</evidence>
<gene>
    <name evidence="12" type="ORF">WJU16_08165</name>
</gene>
<dbReference type="Gene3D" id="3.30.450.270">
    <property type="match status" value="1"/>
</dbReference>
<keyword evidence="10" id="KW-0675">Receptor</keyword>
<evidence type="ECO:0000256" key="8">
    <source>
        <dbReference type="ARBA" id="ARBA00022991"/>
    </source>
</evidence>
<dbReference type="InterPro" id="IPR003018">
    <property type="entry name" value="GAF"/>
</dbReference>
<dbReference type="SUPFAM" id="SSF55781">
    <property type="entry name" value="GAF domain-like"/>
    <property type="match status" value="2"/>
</dbReference>
<accession>A0ABZ2YTU6</accession>